<evidence type="ECO:0000256" key="1">
    <source>
        <dbReference type="ARBA" id="ARBA00007406"/>
    </source>
</evidence>
<comment type="similarity">
    <text evidence="1">Belongs to the glyceraldehyde-3-phosphate dehydrogenase family.</text>
</comment>
<dbReference type="GO" id="GO:0004365">
    <property type="term" value="F:glyceraldehyde-3-phosphate dehydrogenase (NAD+) (phosphorylating) activity"/>
    <property type="evidence" value="ECO:0007669"/>
    <property type="project" value="TreeGrafter"/>
</dbReference>
<dbReference type="Gene3D" id="3.40.50.720">
    <property type="entry name" value="NAD(P)-binding Rossmann-like Domain"/>
    <property type="match status" value="1"/>
</dbReference>
<dbReference type="STRING" id="1434232.MAIT1_02655"/>
<evidence type="ECO:0000259" key="3">
    <source>
        <dbReference type="SMART" id="SM00846"/>
    </source>
</evidence>
<evidence type="ECO:0000313" key="5">
    <source>
        <dbReference type="Proteomes" id="UP000194003"/>
    </source>
</evidence>
<name>A0A1Y2K667_9PROT</name>
<dbReference type="PANTHER" id="PTHR10836">
    <property type="entry name" value="GLYCERALDEHYDE 3-PHOSPHATE DEHYDROGENASE"/>
    <property type="match status" value="1"/>
</dbReference>
<evidence type="ECO:0000256" key="2">
    <source>
        <dbReference type="ARBA" id="ARBA00023002"/>
    </source>
</evidence>
<feature type="domain" description="Glyceraldehyde 3-phosphate dehydrogenase NAD(P) binding" evidence="3">
    <location>
        <begin position="4"/>
        <end position="159"/>
    </location>
</feature>
<dbReference type="GO" id="GO:0006096">
    <property type="term" value="P:glycolytic process"/>
    <property type="evidence" value="ECO:0007669"/>
    <property type="project" value="TreeGrafter"/>
</dbReference>
<dbReference type="InterPro" id="IPR020828">
    <property type="entry name" value="GlycerAld_3-P_DH_NAD(P)-bd"/>
</dbReference>
<evidence type="ECO:0000313" key="4">
    <source>
        <dbReference type="EMBL" id="OSM02505.1"/>
    </source>
</evidence>
<protein>
    <submittedName>
        <fullName evidence="4">Putative glyceraldehyde 3-phosphate dehydrogenase</fullName>
    </submittedName>
</protein>
<dbReference type="PANTHER" id="PTHR10836:SF76">
    <property type="entry name" value="GLYCERALDEHYDE-3-PHOSPHATE DEHYDROGENASE-RELATED"/>
    <property type="match status" value="1"/>
</dbReference>
<dbReference type="InterPro" id="IPR020831">
    <property type="entry name" value="GlycerAld/Erythrose_P_DH"/>
</dbReference>
<dbReference type="OrthoDB" id="9135573at2"/>
<keyword evidence="5" id="KW-1185">Reference proteome</keyword>
<dbReference type="GO" id="GO:0005829">
    <property type="term" value="C:cytosol"/>
    <property type="evidence" value="ECO:0007669"/>
    <property type="project" value="TreeGrafter"/>
</dbReference>
<dbReference type="SMART" id="SM00846">
    <property type="entry name" value="Gp_dh_N"/>
    <property type="match status" value="1"/>
</dbReference>
<dbReference type="EMBL" id="LVJN01000020">
    <property type="protein sequence ID" value="OSM02505.1"/>
    <property type="molecule type" value="Genomic_DNA"/>
</dbReference>
<accession>A0A1Y2K667</accession>
<dbReference type="Proteomes" id="UP000194003">
    <property type="component" value="Unassembled WGS sequence"/>
</dbReference>
<dbReference type="InterPro" id="IPR036291">
    <property type="entry name" value="NAD(P)-bd_dom_sf"/>
</dbReference>
<dbReference type="GO" id="GO:0051287">
    <property type="term" value="F:NAD binding"/>
    <property type="evidence" value="ECO:0007669"/>
    <property type="project" value="InterPro"/>
</dbReference>
<sequence>MSTLTGMNGFGRFGLHLLKYWLDRSEHANFKIAWINDDKLTLEQALKIIEDEIYVPINKYYKISVRENEITFTSADGVKNSIIYTTAPRHEIPWIGEPEIFLECSGKNTLRKDCQPFLTGNTRLVNVSATSWDCDKTVIYGFNHVEPLDGAKVISYGSCTVNAFTPLAQFVHDKWGVLDADVNVIHNIQHYKLGDPKYDTLLRKFCTLEKQGPMLLPFLNPERFLVNYTVVPYAGVSVIDFRFRIERPQSIDAILHELEHGFGDEGPLAHMYGLDETDRGPEVHKCTPYSSVFSRDQARILGDNLYLRGYFDNENSVNRYYDLTNYLSADNA</sequence>
<reference evidence="4 5" key="1">
    <citation type="journal article" date="2016" name="BMC Genomics">
        <title>Combined genomic and structural analyses of a cultured magnetotactic bacterium reveals its niche adaptation to a dynamic environment.</title>
        <authorList>
            <person name="Araujo A.C."/>
            <person name="Morillo V."/>
            <person name="Cypriano J."/>
            <person name="Teixeira L.C."/>
            <person name="Leao P."/>
            <person name="Lyra S."/>
            <person name="Almeida L.G."/>
            <person name="Bazylinski D.A."/>
            <person name="Vasconcellos A.T."/>
            <person name="Abreu F."/>
            <person name="Lins U."/>
        </authorList>
    </citation>
    <scope>NUCLEOTIDE SEQUENCE [LARGE SCALE GENOMIC DNA]</scope>
    <source>
        <strain evidence="4 5">IT-1</strain>
    </source>
</reference>
<keyword evidence="2" id="KW-0560">Oxidoreductase</keyword>
<gene>
    <name evidence="4" type="ORF">MAIT1_02655</name>
</gene>
<organism evidence="4 5">
    <name type="scientific">Magnetofaba australis IT-1</name>
    <dbReference type="NCBI Taxonomy" id="1434232"/>
    <lineage>
        <taxon>Bacteria</taxon>
        <taxon>Pseudomonadati</taxon>
        <taxon>Pseudomonadota</taxon>
        <taxon>Magnetococcia</taxon>
        <taxon>Magnetococcales</taxon>
        <taxon>Magnetococcaceae</taxon>
        <taxon>Magnetofaba</taxon>
    </lineage>
</organism>
<dbReference type="AlphaFoldDB" id="A0A1Y2K667"/>
<dbReference type="SUPFAM" id="SSF55347">
    <property type="entry name" value="Glyceraldehyde-3-phosphate dehydrogenase-like, C-terminal domain"/>
    <property type="match status" value="1"/>
</dbReference>
<dbReference type="SUPFAM" id="SSF51735">
    <property type="entry name" value="NAD(P)-binding Rossmann-fold domains"/>
    <property type="match status" value="1"/>
</dbReference>
<comment type="caution">
    <text evidence="4">The sequence shown here is derived from an EMBL/GenBank/DDBJ whole genome shotgun (WGS) entry which is preliminary data.</text>
</comment>
<dbReference type="Gene3D" id="3.30.360.10">
    <property type="entry name" value="Dihydrodipicolinate Reductase, domain 2"/>
    <property type="match status" value="1"/>
</dbReference>
<dbReference type="RefSeq" id="WP_085445359.1">
    <property type="nucleotide sequence ID" value="NZ_LVJN01000020.1"/>
</dbReference>
<proteinExistence type="inferred from homology"/>